<evidence type="ECO:0000256" key="1">
    <source>
        <dbReference type="ARBA" id="ARBA00010617"/>
    </source>
</evidence>
<keyword evidence="2" id="KW-0560">Oxidoreductase</keyword>
<dbReference type="Proteomes" id="UP001201873">
    <property type="component" value="Unassembled WGS sequence"/>
</dbReference>
<dbReference type="RefSeq" id="WP_248826546.1">
    <property type="nucleotide sequence ID" value="NZ_JALKFT010000034.1"/>
</dbReference>
<reference evidence="4 5" key="1">
    <citation type="submission" date="2022-04" db="EMBL/GenBank/DDBJ databases">
        <title>Genome diversity in the genus Frankia.</title>
        <authorList>
            <person name="Carlos-Shanley C."/>
            <person name="Hahn D."/>
        </authorList>
    </citation>
    <scope>NUCLEOTIDE SEQUENCE [LARGE SCALE GENOMIC DNA]</scope>
    <source>
        <strain evidence="4 5">Ag45/Mut15</strain>
    </source>
</reference>
<dbReference type="SUPFAM" id="SSF48264">
    <property type="entry name" value="Cytochrome P450"/>
    <property type="match status" value="1"/>
</dbReference>
<dbReference type="Gene3D" id="1.10.630.10">
    <property type="entry name" value="Cytochrome P450"/>
    <property type="match status" value="1"/>
</dbReference>
<dbReference type="InterPro" id="IPR036396">
    <property type="entry name" value="Cyt_P450_sf"/>
</dbReference>
<keyword evidence="2" id="KW-0349">Heme</keyword>
<keyword evidence="2" id="KW-0408">Iron</keyword>
<comment type="caution">
    <text evidence="4">The sequence shown here is derived from an EMBL/GenBank/DDBJ whole genome shotgun (WGS) entry which is preliminary data.</text>
</comment>
<keyword evidence="2" id="KW-0503">Monooxygenase</keyword>
<dbReference type="PANTHER" id="PTHR46696:SF1">
    <property type="entry name" value="CYTOCHROME P450 YJIB-RELATED"/>
    <property type="match status" value="1"/>
</dbReference>
<evidence type="ECO:0000313" key="5">
    <source>
        <dbReference type="Proteomes" id="UP001201873"/>
    </source>
</evidence>
<dbReference type="PRINTS" id="PR00359">
    <property type="entry name" value="BP450"/>
</dbReference>
<evidence type="ECO:0000256" key="3">
    <source>
        <dbReference type="SAM" id="MobiDB-lite"/>
    </source>
</evidence>
<evidence type="ECO:0000313" key="4">
    <source>
        <dbReference type="EMBL" id="MCK9878445.1"/>
    </source>
</evidence>
<dbReference type="InterPro" id="IPR001128">
    <property type="entry name" value="Cyt_P450"/>
</dbReference>
<dbReference type="CDD" id="cd00302">
    <property type="entry name" value="cytochrome_P450"/>
    <property type="match status" value="1"/>
</dbReference>
<dbReference type="PROSITE" id="PS00086">
    <property type="entry name" value="CYTOCHROME_P450"/>
    <property type="match status" value="1"/>
</dbReference>
<feature type="region of interest" description="Disordered" evidence="3">
    <location>
        <begin position="1"/>
        <end position="28"/>
    </location>
</feature>
<dbReference type="InterPro" id="IPR017972">
    <property type="entry name" value="Cyt_P450_CS"/>
</dbReference>
<proteinExistence type="inferred from homology"/>
<gene>
    <name evidence="4" type="ORF">MXD59_22180</name>
</gene>
<accession>A0ABT0K3S6</accession>
<dbReference type="EMBL" id="JALKFT010000034">
    <property type="protein sequence ID" value="MCK9878445.1"/>
    <property type="molecule type" value="Genomic_DNA"/>
</dbReference>
<dbReference type="PANTHER" id="PTHR46696">
    <property type="entry name" value="P450, PUTATIVE (EUROFUNG)-RELATED"/>
    <property type="match status" value="1"/>
</dbReference>
<keyword evidence="5" id="KW-1185">Reference proteome</keyword>
<comment type="similarity">
    <text evidence="1 2">Belongs to the cytochrome P450 family.</text>
</comment>
<sequence length="400" mass="43474">MTTVELPADAMDPTRDDRKSAKIAAGRVRPEPGAREVGGFGLGREVLRSGQMLQAGVSGDRFSPEDRFCPVFFLDGERHKKARTAIARYFTPKAINTHHRLVMERTTERLLGRLRATGTARLDELSYELAVAVAAEIIGLTGSDQATMAGRIEASLFATRVGSRNKAVRFGVGLVSALHAGRFYLRDVRPAIRARRAERRDDVISHLIDESYPDRAILVECMTYAVAGMVTTREFIVMAAWHLFEDDALRARFVAADAADQTAILEEILRLEPVAAMLHRRAERDVAFTGAVAAAGDVLAINIRAANVDPAAVGACPHALDPDRGTKQKQVGSFLSFGDGSHRCPGAQVAMAESRIFLDGLFAVPGIRLERAPDLTWFDGLGSYELRHAVIACTPAPTAD</sequence>
<name>A0ABT0K3S6_9ACTN</name>
<organism evidence="4 5">
    <name type="scientific">Frankia umida</name>
    <dbReference type="NCBI Taxonomy" id="573489"/>
    <lineage>
        <taxon>Bacteria</taxon>
        <taxon>Bacillati</taxon>
        <taxon>Actinomycetota</taxon>
        <taxon>Actinomycetes</taxon>
        <taxon>Frankiales</taxon>
        <taxon>Frankiaceae</taxon>
        <taxon>Frankia</taxon>
    </lineage>
</organism>
<dbReference type="Pfam" id="PF00067">
    <property type="entry name" value="p450"/>
    <property type="match status" value="1"/>
</dbReference>
<dbReference type="InterPro" id="IPR002397">
    <property type="entry name" value="Cyt_P450_B"/>
</dbReference>
<keyword evidence="2" id="KW-0479">Metal-binding</keyword>
<evidence type="ECO:0000256" key="2">
    <source>
        <dbReference type="RuleBase" id="RU000461"/>
    </source>
</evidence>
<protein>
    <submittedName>
        <fullName evidence="4">Cytochrome P450</fullName>
    </submittedName>
</protein>